<evidence type="ECO:0000313" key="3">
    <source>
        <dbReference type="Proteomes" id="UP000678545"/>
    </source>
</evidence>
<organism evidence="2 3">
    <name type="scientific">Undibacterium fentianense</name>
    <dbReference type="NCBI Taxonomy" id="2828728"/>
    <lineage>
        <taxon>Bacteria</taxon>
        <taxon>Pseudomonadati</taxon>
        <taxon>Pseudomonadota</taxon>
        <taxon>Betaproteobacteria</taxon>
        <taxon>Burkholderiales</taxon>
        <taxon>Oxalobacteraceae</taxon>
        <taxon>Undibacterium</taxon>
    </lineage>
</organism>
<dbReference type="Proteomes" id="UP000678545">
    <property type="component" value="Unassembled WGS sequence"/>
</dbReference>
<evidence type="ECO:0000313" key="2">
    <source>
        <dbReference type="EMBL" id="MBR7799535.1"/>
    </source>
</evidence>
<evidence type="ECO:0000259" key="1">
    <source>
        <dbReference type="Pfam" id="PF16403"/>
    </source>
</evidence>
<feature type="domain" description="Pesticidal crystal protein Cry22Aa Ig-like" evidence="1">
    <location>
        <begin position="712"/>
        <end position="781"/>
    </location>
</feature>
<gene>
    <name evidence="2" type="ORF">KDM90_05950</name>
</gene>
<dbReference type="RefSeq" id="WP_212674683.1">
    <property type="nucleotide sequence ID" value="NZ_JAGSPJ010000002.1"/>
</dbReference>
<comment type="caution">
    <text evidence="2">The sequence shown here is derived from an EMBL/GenBank/DDBJ whole genome shotgun (WGS) entry which is preliminary data.</text>
</comment>
<proteinExistence type="predicted"/>
<dbReference type="Gene3D" id="2.60.40.10">
    <property type="entry name" value="Immunoglobulins"/>
    <property type="match status" value="1"/>
</dbReference>
<dbReference type="InterPro" id="IPR032179">
    <property type="entry name" value="Cry22Aa_Ig-like"/>
</dbReference>
<sequence length="893" mass="95980">MQSREKLKDIVRSKQQVTSVVNGAIFCGTLLMLVPANAQVKNTFAEAPSSNSLENLNANQFIANQLGYHYQLSGTTNLSIAAQSDNRFGTGANIQANYSGEDIALSGLYRKLQHAHYSLMGASAKIGFMNVTGTYSTGAQSAKKVTNHDDANGNIQGDKKTIALTFAEFGILKNLGFKFSQAKTDSRILKTSQEVITEVSTTDLSQMIETLTKTYQHNMTVDWTGGRARDISLIGGLLFTPNHYLEFSLGSQRIDAVDANTKSSIGGLGYSYLLSNDVKLKLGATSSHQNRSIFFEYAQRFADTSGQVILGMKRNTYSNNIAPNTMFYAGFSWTFDTVNRTFTSLTSSIHNNPSTNLLTAMNSGLVDPQALGHIRTTQTKNLLSQNATYTPKAITATVSKLTVLPDGRIQLTFNAPAASSMSPTSIAEIKNPPPANQSVTYTVDIRNADNTTESHVVPTGMLTWTSPRAYSAGTYSIVLKTTNTVNGKVASSMSDVLSATILGDQAAQVQELNIISLNYLDAIISYGVVDLDGVRNQSWSATTANGQVLNIVNDENKKQLTITGATPGSTVTVKHQFETAIRKADGTLNWVAGEKNTLITLKLASDHPTQMALEVNGVTSNSAVATCNLTDADGIQNALCSIKDGNNVLITQWNPSQNNQTITNLLPLTTYQLYVSGQSVKINPDNTKTFAVAEKNLSFTTLVTPDAQAPVITLNGASTINVVQGQPYTESGASCVDNKDATCTVVITGNVNTTVAADYTLTYTATDSAGNVSVKTRTVKVVAAIDTPAQVTLPSTTITKTSITFSGGSVFDIDAAEGFNYNIRYIVKDMSGHIVSSMALNPGTKYQYIMRYNAWNKVTNSIITGIGTSPILFTTQADEPTFCELYPTHPNCQ</sequence>
<dbReference type="InterPro" id="IPR013783">
    <property type="entry name" value="Ig-like_fold"/>
</dbReference>
<dbReference type="EMBL" id="JAGSPJ010000002">
    <property type="protein sequence ID" value="MBR7799535.1"/>
    <property type="molecule type" value="Genomic_DNA"/>
</dbReference>
<accession>A0A941DZC0</accession>
<reference evidence="2" key="1">
    <citation type="submission" date="2021-04" db="EMBL/GenBank/DDBJ databases">
        <title>novel species isolated from subtropical streams in China.</title>
        <authorList>
            <person name="Lu H."/>
        </authorList>
    </citation>
    <scope>NUCLEOTIDE SEQUENCE</scope>
    <source>
        <strain evidence="2">FT137W</strain>
    </source>
</reference>
<dbReference type="AlphaFoldDB" id="A0A941DZC0"/>
<keyword evidence="3" id="KW-1185">Reference proteome</keyword>
<protein>
    <submittedName>
        <fullName evidence="2">DUF5011 domain-containing protein</fullName>
    </submittedName>
</protein>
<name>A0A941DZC0_9BURK</name>
<dbReference type="Pfam" id="PF16403">
    <property type="entry name" value="Bact_surface_Ig-like"/>
    <property type="match status" value="1"/>
</dbReference>